<organism evidence="3 4">
    <name type="scientific">Chitinophaga parva</name>
    <dbReference type="NCBI Taxonomy" id="2169414"/>
    <lineage>
        <taxon>Bacteria</taxon>
        <taxon>Pseudomonadati</taxon>
        <taxon>Bacteroidota</taxon>
        <taxon>Chitinophagia</taxon>
        <taxon>Chitinophagales</taxon>
        <taxon>Chitinophagaceae</taxon>
        <taxon>Chitinophaga</taxon>
    </lineage>
</organism>
<proteinExistence type="predicted"/>
<accession>A0A2T7BMW7</accession>
<dbReference type="Proteomes" id="UP000244450">
    <property type="component" value="Unassembled WGS sequence"/>
</dbReference>
<feature type="signal peptide" evidence="1">
    <location>
        <begin position="1"/>
        <end position="21"/>
    </location>
</feature>
<dbReference type="InterPro" id="IPR007730">
    <property type="entry name" value="SPOR-like_dom"/>
</dbReference>
<evidence type="ECO:0000313" key="3">
    <source>
        <dbReference type="EMBL" id="PUZ29025.1"/>
    </source>
</evidence>
<dbReference type="AlphaFoldDB" id="A0A2T7BMW7"/>
<evidence type="ECO:0000256" key="1">
    <source>
        <dbReference type="SAM" id="SignalP"/>
    </source>
</evidence>
<dbReference type="Pfam" id="PF05036">
    <property type="entry name" value="SPOR"/>
    <property type="match status" value="1"/>
</dbReference>
<dbReference type="Gene3D" id="3.30.70.1070">
    <property type="entry name" value="Sporulation related repeat"/>
    <property type="match status" value="1"/>
</dbReference>
<dbReference type="PROSITE" id="PS51724">
    <property type="entry name" value="SPOR"/>
    <property type="match status" value="1"/>
</dbReference>
<feature type="chain" id="PRO_5015732062" description="SPOR domain-containing protein" evidence="1">
    <location>
        <begin position="22"/>
        <end position="148"/>
    </location>
</feature>
<evidence type="ECO:0000259" key="2">
    <source>
        <dbReference type="PROSITE" id="PS51724"/>
    </source>
</evidence>
<feature type="domain" description="SPOR" evidence="2">
    <location>
        <begin position="56"/>
        <end position="133"/>
    </location>
</feature>
<dbReference type="RefSeq" id="WP_108685664.1">
    <property type="nucleotide sequence ID" value="NZ_QCYK01000001.1"/>
</dbReference>
<dbReference type="OrthoDB" id="2473397at2"/>
<name>A0A2T7BMW7_9BACT</name>
<sequence length="148" mass="16513">MMIKCFAILGLLMGATLVAAAQDNTTPVIAANPPVVKDARIDIMIRKQIYINNLAIRNQPGFRVQVLSTNKRGEANDMKAKIMQQFPQYRTYLDYNAPYFKVRVGDFKSRDEATDLRDKISSSVGGSVFVVPTLINLTADKEPTTNEE</sequence>
<dbReference type="GO" id="GO:0042834">
    <property type="term" value="F:peptidoglycan binding"/>
    <property type="evidence" value="ECO:0007669"/>
    <property type="project" value="InterPro"/>
</dbReference>
<comment type="caution">
    <text evidence="3">The sequence shown here is derived from an EMBL/GenBank/DDBJ whole genome shotgun (WGS) entry which is preliminary data.</text>
</comment>
<reference evidence="3 4" key="1">
    <citation type="submission" date="2018-04" db="EMBL/GenBank/DDBJ databases">
        <title>Chitinophaga fuyangensis sp. nov., isolated from soil in a chemical factory.</title>
        <authorList>
            <person name="Chen K."/>
        </authorList>
    </citation>
    <scope>NUCLEOTIDE SEQUENCE [LARGE SCALE GENOMIC DNA]</scope>
    <source>
        <strain evidence="3 4">LY-1</strain>
    </source>
</reference>
<keyword evidence="4" id="KW-1185">Reference proteome</keyword>
<dbReference type="InterPro" id="IPR036680">
    <property type="entry name" value="SPOR-like_sf"/>
</dbReference>
<evidence type="ECO:0000313" key="4">
    <source>
        <dbReference type="Proteomes" id="UP000244450"/>
    </source>
</evidence>
<gene>
    <name evidence="3" type="ORF">DCC81_06025</name>
</gene>
<dbReference type="EMBL" id="QCYK01000001">
    <property type="protein sequence ID" value="PUZ29025.1"/>
    <property type="molecule type" value="Genomic_DNA"/>
</dbReference>
<keyword evidence="1" id="KW-0732">Signal</keyword>
<protein>
    <recommendedName>
        <fullName evidence="2">SPOR domain-containing protein</fullName>
    </recommendedName>
</protein>
<dbReference type="SUPFAM" id="SSF110997">
    <property type="entry name" value="Sporulation related repeat"/>
    <property type="match status" value="1"/>
</dbReference>